<organism evidence="1 2">
    <name type="scientific">Babesia microti (strain RI)</name>
    <dbReference type="NCBI Taxonomy" id="1133968"/>
    <lineage>
        <taxon>Eukaryota</taxon>
        <taxon>Sar</taxon>
        <taxon>Alveolata</taxon>
        <taxon>Apicomplexa</taxon>
        <taxon>Aconoidasida</taxon>
        <taxon>Piroplasmida</taxon>
        <taxon>Babesiidae</taxon>
        <taxon>Babesia</taxon>
    </lineage>
</organism>
<dbReference type="InterPro" id="IPR011992">
    <property type="entry name" value="EF-hand-dom_pair"/>
</dbReference>
<dbReference type="GeneID" id="24424544"/>
<protein>
    <recommendedName>
        <fullName evidence="3">EF-hand domain-containing protein</fullName>
    </recommendedName>
</protein>
<dbReference type="Proteomes" id="UP000002899">
    <property type="component" value="Chromosome II"/>
</dbReference>
<dbReference type="AlphaFoldDB" id="I7J6M3"/>
<keyword evidence="2" id="KW-1185">Reference proteome</keyword>
<evidence type="ECO:0008006" key="3">
    <source>
        <dbReference type="Google" id="ProtNLM"/>
    </source>
</evidence>
<dbReference type="OrthoDB" id="435273at2759"/>
<proteinExistence type="predicted"/>
<dbReference type="EMBL" id="FO082872">
    <property type="protein sequence ID" value="CCF73912.1"/>
    <property type="molecule type" value="Genomic_DNA"/>
</dbReference>
<reference evidence="1 2" key="1">
    <citation type="journal article" date="2012" name="Nucleic Acids Res.">
        <title>Sequencing of the smallest Apicomplexan genome from the human pathogen Babesia microti.</title>
        <authorList>
            <person name="Cornillot E."/>
            <person name="Hadj-Kaddour K."/>
            <person name="Dassouli A."/>
            <person name="Noel B."/>
            <person name="Ranwez V."/>
            <person name="Vacherie B."/>
            <person name="Augagneur Y."/>
            <person name="Bres V."/>
            <person name="Duclos A."/>
            <person name="Randazzo S."/>
            <person name="Carcy B."/>
            <person name="Debierre-Grockiego F."/>
            <person name="Delbecq S."/>
            <person name="Moubri-Menage K."/>
            <person name="Shams-Eldin H."/>
            <person name="Usmani-Brown S."/>
            <person name="Bringaud F."/>
            <person name="Wincker P."/>
            <person name="Vivares C.P."/>
            <person name="Schwarz R.T."/>
            <person name="Schetters T.P."/>
            <person name="Krause P.J."/>
            <person name="Gorenflot A."/>
            <person name="Berry V."/>
            <person name="Barbe V."/>
            <person name="Ben Mamoun C."/>
        </authorList>
    </citation>
    <scope>NUCLEOTIDE SEQUENCE [LARGE SCALE GENOMIC DNA]</scope>
    <source>
        <strain evidence="1 2">RI</strain>
    </source>
</reference>
<dbReference type="Gene3D" id="1.10.238.10">
    <property type="entry name" value="EF-hand"/>
    <property type="match status" value="1"/>
</dbReference>
<dbReference type="RefSeq" id="XP_012648521.1">
    <property type="nucleotide sequence ID" value="XM_012793067.1"/>
</dbReference>
<reference evidence="1 2" key="3">
    <citation type="journal article" date="2016" name="Sci. Rep.">
        <title>Genome-wide diversity and gene expression profiling of Babesia microti isolates identify polymorphic genes that mediate host-pathogen interactions.</title>
        <authorList>
            <person name="Silva J.C."/>
            <person name="Cornillot E."/>
            <person name="McCracken C."/>
            <person name="Usmani-Brown S."/>
            <person name="Dwivedi A."/>
            <person name="Ifeonu O.O."/>
            <person name="Crabtree J."/>
            <person name="Gotia H.T."/>
            <person name="Virji A.Z."/>
            <person name="Reynes C."/>
            <person name="Colinge J."/>
            <person name="Kumar V."/>
            <person name="Lawres L."/>
            <person name="Pazzi J.E."/>
            <person name="Pablo J.V."/>
            <person name="Hung C."/>
            <person name="Brancato J."/>
            <person name="Kumari P."/>
            <person name="Orvis J."/>
            <person name="Tretina K."/>
            <person name="Chibucos M."/>
            <person name="Ott S."/>
            <person name="Sadzewicz L."/>
            <person name="Sengamalay N."/>
            <person name="Shetty A.C."/>
            <person name="Su Q."/>
            <person name="Tallon L."/>
            <person name="Fraser C.M."/>
            <person name="Frutos R."/>
            <person name="Molina D.M."/>
            <person name="Krause P.J."/>
            <person name="Ben Mamoun C."/>
        </authorList>
    </citation>
    <scope>NUCLEOTIDE SEQUENCE [LARGE SCALE GENOMIC DNA]</scope>
    <source>
        <strain evidence="1 2">RI</strain>
    </source>
</reference>
<evidence type="ECO:0000313" key="1">
    <source>
        <dbReference type="EMBL" id="CCF73912.1"/>
    </source>
</evidence>
<reference evidence="1 2" key="2">
    <citation type="journal article" date="2013" name="PLoS ONE">
        <title>Whole genome mapping and re-organization of the nuclear and mitochondrial genomes of Babesia microti isolates.</title>
        <authorList>
            <person name="Cornillot E."/>
            <person name="Dassouli A."/>
            <person name="Garg A."/>
            <person name="Pachikara N."/>
            <person name="Randazzo S."/>
            <person name="Depoix D."/>
            <person name="Carcy B."/>
            <person name="Delbecq S."/>
            <person name="Frutos R."/>
            <person name="Silva J.C."/>
            <person name="Sutton R."/>
            <person name="Krause P.J."/>
            <person name="Mamoun C.B."/>
        </authorList>
    </citation>
    <scope>NUCLEOTIDE SEQUENCE [LARGE SCALE GENOMIC DNA]</scope>
    <source>
        <strain evidence="1 2">RI</strain>
    </source>
</reference>
<dbReference type="OMA" id="LDECYTI"/>
<dbReference type="SUPFAM" id="SSF47473">
    <property type="entry name" value="EF-hand"/>
    <property type="match status" value="1"/>
</dbReference>
<dbReference type="VEuPathDB" id="PiroplasmaDB:BMR1_02g03810"/>
<evidence type="ECO:0000313" key="2">
    <source>
        <dbReference type="Proteomes" id="UP000002899"/>
    </source>
</evidence>
<sequence length="177" mass="20211">MLDKYKFRAAEIFNLYAKSFCKISGCNHLQCGHPKVIKVDDYVNLARMFGLLYTSSDIISFNSRIKTAGITHLTLENFIELLEIKLKSSKQLNITSVEKLLRNSYSVLDYQGQGKINSSDLKHMLASLNNGELNPTFCSKLITDTIKKNPRFITQDNFVNILMPLTDDIELVRLNQE</sequence>
<accession>I7J6M3</accession>
<name>I7J6M3_BABMR</name>
<gene>
    <name evidence="1" type="ORF">BMR1_02g03810</name>
</gene>
<dbReference type="KEGG" id="bmic:BMR1_02g03810"/>